<dbReference type="Gene3D" id="3.40.630.10">
    <property type="entry name" value="Zn peptidases"/>
    <property type="match status" value="1"/>
</dbReference>
<evidence type="ECO:0000256" key="1">
    <source>
        <dbReference type="SAM" id="MobiDB-lite"/>
    </source>
</evidence>
<dbReference type="SUPFAM" id="SSF55031">
    <property type="entry name" value="Bacterial exopeptidase dimerisation domain"/>
    <property type="match status" value="1"/>
</dbReference>
<accession>A0ABV7ZN79</accession>
<evidence type="ECO:0000259" key="2">
    <source>
        <dbReference type="Pfam" id="PF07687"/>
    </source>
</evidence>
<feature type="compositionally biased region" description="Basic and acidic residues" evidence="1">
    <location>
        <begin position="514"/>
        <end position="527"/>
    </location>
</feature>
<feature type="region of interest" description="Disordered" evidence="1">
    <location>
        <begin position="410"/>
        <end position="527"/>
    </location>
</feature>
<name>A0ABV7ZN79_9CORY</name>
<feature type="compositionally biased region" description="Basic and acidic residues" evidence="1">
    <location>
        <begin position="446"/>
        <end position="460"/>
    </location>
</feature>
<comment type="caution">
    <text evidence="3">The sequence shown here is derived from an EMBL/GenBank/DDBJ whole genome shotgun (WGS) entry which is preliminary data.</text>
</comment>
<reference evidence="4" key="1">
    <citation type="journal article" date="2019" name="Int. J. Syst. Evol. Microbiol.">
        <title>The Global Catalogue of Microorganisms (GCM) 10K type strain sequencing project: providing services to taxonomists for standard genome sequencing and annotation.</title>
        <authorList>
            <consortium name="The Broad Institute Genomics Platform"/>
            <consortium name="The Broad Institute Genome Sequencing Center for Infectious Disease"/>
            <person name="Wu L."/>
            <person name="Ma J."/>
        </authorList>
    </citation>
    <scope>NUCLEOTIDE SEQUENCE [LARGE SCALE GENOMIC DNA]</scope>
    <source>
        <strain evidence="4">CCUG 53252</strain>
    </source>
</reference>
<evidence type="ECO:0000313" key="3">
    <source>
        <dbReference type="EMBL" id="MFC3848722.1"/>
    </source>
</evidence>
<dbReference type="Pfam" id="PF01546">
    <property type="entry name" value="Peptidase_M20"/>
    <property type="match status" value="1"/>
</dbReference>
<dbReference type="Pfam" id="PF07687">
    <property type="entry name" value="M20_dimer"/>
    <property type="match status" value="1"/>
</dbReference>
<proteinExistence type="predicted"/>
<keyword evidence="4" id="KW-1185">Reference proteome</keyword>
<protein>
    <submittedName>
        <fullName evidence="3">M20 family metallopeptidase</fullName>
    </submittedName>
</protein>
<dbReference type="EMBL" id="JBHRZN010000001">
    <property type="protein sequence ID" value="MFC3848722.1"/>
    <property type="molecule type" value="Genomic_DNA"/>
</dbReference>
<dbReference type="InterPro" id="IPR017439">
    <property type="entry name" value="Amidohydrolase"/>
</dbReference>
<dbReference type="InterPro" id="IPR011650">
    <property type="entry name" value="Peptidase_M20_dimer"/>
</dbReference>
<dbReference type="RefSeq" id="WP_290292084.1">
    <property type="nucleotide sequence ID" value="NZ_CP047211.1"/>
</dbReference>
<dbReference type="InterPro" id="IPR036264">
    <property type="entry name" value="Bact_exopeptidase_dim_dom"/>
</dbReference>
<sequence>MTDPRTHEGMAFAPSAGHANGPAATIDVPLSDIIDWRRHLHQHPELSFQEYAIADFIEGLLGEWGIETVRLTPTSVVGTIVGTAGDPAAGRTIGYRADIDALPIKEETGLHFASQNAGVMHACGHDVHTAMLLGTAQILQGMRDRLHGRVKLLFQHAEEMLPGGARELVAHGAADDLDEVYAFHVAPHPIGHVGICRGRVSTMSGIVSISIRGRGGHSSSPQLAVDPVLVASEVTVMLNTIVSRNLNPRHMNIVNVGSLHGGEAGNVIPDEAWLEVSIRSVDEDDWASICGRIETLVTGICHAHGATAGFEWQTPYPMVVNADLASDRAWHAATRAIGPARVFDADPWAPSDDFSYFSREVPGCYMFLGGGGPENGMPYFLHNSRYDVAERAMSAGVKVEVQIALDALAPGLPSPPPRPEQTAGMAAAGTIPPRPATPGLGVPESKAGEQRDRREFRDAADAADGAGMGGAAGAPDAERDRVIEAAAKAGTFDGSRSAPDGGPGVQQPFISEEAAGRARDAALDGKE</sequence>
<feature type="domain" description="Peptidase M20 dimerisation" evidence="2">
    <location>
        <begin position="201"/>
        <end position="298"/>
    </location>
</feature>
<gene>
    <name evidence="3" type="ORF">ACFORJ_00865</name>
</gene>
<dbReference type="PANTHER" id="PTHR11014:SF63">
    <property type="entry name" value="METALLOPEPTIDASE, PUTATIVE (AFU_ORTHOLOGUE AFUA_6G09600)-RELATED"/>
    <property type="match status" value="1"/>
</dbReference>
<dbReference type="Proteomes" id="UP001595751">
    <property type="component" value="Unassembled WGS sequence"/>
</dbReference>
<dbReference type="InterPro" id="IPR002933">
    <property type="entry name" value="Peptidase_M20"/>
</dbReference>
<organism evidence="3 4">
    <name type="scientific">Corynebacterium hansenii</name>
    <dbReference type="NCBI Taxonomy" id="394964"/>
    <lineage>
        <taxon>Bacteria</taxon>
        <taxon>Bacillati</taxon>
        <taxon>Actinomycetota</taxon>
        <taxon>Actinomycetes</taxon>
        <taxon>Mycobacteriales</taxon>
        <taxon>Corynebacteriaceae</taxon>
        <taxon>Corynebacterium</taxon>
    </lineage>
</organism>
<dbReference type="NCBIfam" id="TIGR01891">
    <property type="entry name" value="amidohydrolases"/>
    <property type="match status" value="1"/>
</dbReference>
<dbReference type="PANTHER" id="PTHR11014">
    <property type="entry name" value="PEPTIDASE M20 FAMILY MEMBER"/>
    <property type="match status" value="1"/>
</dbReference>
<evidence type="ECO:0000313" key="4">
    <source>
        <dbReference type="Proteomes" id="UP001595751"/>
    </source>
</evidence>
<dbReference type="SUPFAM" id="SSF53187">
    <property type="entry name" value="Zn-dependent exopeptidases"/>
    <property type="match status" value="1"/>
</dbReference>
<dbReference type="Gene3D" id="3.30.70.360">
    <property type="match status" value="1"/>
</dbReference>